<accession>A0A0A9C2U1</accession>
<organism evidence="1">
    <name type="scientific">Arundo donax</name>
    <name type="common">Giant reed</name>
    <name type="synonym">Donax arundinaceus</name>
    <dbReference type="NCBI Taxonomy" id="35708"/>
    <lineage>
        <taxon>Eukaryota</taxon>
        <taxon>Viridiplantae</taxon>
        <taxon>Streptophyta</taxon>
        <taxon>Embryophyta</taxon>
        <taxon>Tracheophyta</taxon>
        <taxon>Spermatophyta</taxon>
        <taxon>Magnoliopsida</taxon>
        <taxon>Liliopsida</taxon>
        <taxon>Poales</taxon>
        <taxon>Poaceae</taxon>
        <taxon>PACMAD clade</taxon>
        <taxon>Arundinoideae</taxon>
        <taxon>Arundineae</taxon>
        <taxon>Arundo</taxon>
    </lineage>
</organism>
<dbReference type="EMBL" id="GBRH01227311">
    <property type="protein sequence ID" value="JAD70584.1"/>
    <property type="molecule type" value="Transcribed_RNA"/>
</dbReference>
<protein>
    <submittedName>
        <fullName evidence="1">Uncharacterized protein</fullName>
    </submittedName>
</protein>
<evidence type="ECO:0000313" key="1">
    <source>
        <dbReference type="EMBL" id="JAD70584.1"/>
    </source>
</evidence>
<sequence length="105" mass="11864">MSDNPGHFGHYLKELARNVALMVDGINGTNRLGTKGKGNLTSGTGENSKFLVAYKGKQIILAYKDFSHYVLTYYMPLHVNHYTTSVLYVNCAYSFFHEVVWHTLS</sequence>
<dbReference type="AlphaFoldDB" id="A0A0A9C2U1"/>
<proteinExistence type="predicted"/>
<name>A0A0A9C2U1_ARUDO</name>
<reference evidence="1" key="2">
    <citation type="journal article" date="2015" name="Data Brief">
        <title>Shoot transcriptome of the giant reed, Arundo donax.</title>
        <authorList>
            <person name="Barrero R.A."/>
            <person name="Guerrero F.D."/>
            <person name="Moolhuijzen P."/>
            <person name="Goolsby J.A."/>
            <person name="Tidwell J."/>
            <person name="Bellgard S.E."/>
            <person name="Bellgard M.I."/>
        </authorList>
    </citation>
    <scope>NUCLEOTIDE SEQUENCE</scope>
    <source>
        <tissue evidence="1">Shoot tissue taken approximately 20 cm above the soil surface</tissue>
    </source>
</reference>
<reference evidence="1" key="1">
    <citation type="submission" date="2014-09" db="EMBL/GenBank/DDBJ databases">
        <authorList>
            <person name="Magalhaes I.L.F."/>
            <person name="Oliveira U."/>
            <person name="Santos F.R."/>
            <person name="Vidigal T.H.D.A."/>
            <person name="Brescovit A.D."/>
            <person name="Santos A.J."/>
        </authorList>
    </citation>
    <scope>NUCLEOTIDE SEQUENCE</scope>
    <source>
        <tissue evidence="1">Shoot tissue taken approximately 20 cm above the soil surface</tissue>
    </source>
</reference>